<name>A0A2H0B079_9BACT</name>
<dbReference type="Proteomes" id="UP000230671">
    <property type="component" value="Unassembled WGS sequence"/>
</dbReference>
<proteinExistence type="predicted"/>
<comment type="caution">
    <text evidence="2">The sequence shown here is derived from an EMBL/GenBank/DDBJ whole genome shotgun (WGS) entry which is preliminary data.</text>
</comment>
<gene>
    <name evidence="2" type="ORF">COX11_00955</name>
</gene>
<evidence type="ECO:0000313" key="3">
    <source>
        <dbReference type="Proteomes" id="UP000230671"/>
    </source>
</evidence>
<feature type="transmembrane region" description="Helical" evidence="1">
    <location>
        <begin position="6"/>
        <end position="24"/>
    </location>
</feature>
<reference evidence="2 3" key="1">
    <citation type="submission" date="2017-09" db="EMBL/GenBank/DDBJ databases">
        <title>Depth-based differentiation of microbial function through sediment-hosted aquifers and enrichment of novel symbionts in the deep terrestrial subsurface.</title>
        <authorList>
            <person name="Probst A.J."/>
            <person name="Ladd B."/>
            <person name="Jarett J.K."/>
            <person name="Geller-Mcgrath D.E."/>
            <person name="Sieber C.M."/>
            <person name="Emerson J.B."/>
            <person name="Anantharaman K."/>
            <person name="Thomas B.C."/>
            <person name="Malmstrom R."/>
            <person name="Stieglmeier M."/>
            <person name="Klingl A."/>
            <person name="Woyke T."/>
            <person name="Ryan C.M."/>
            <person name="Banfield J.F."/>
        </authorList>
    </citation>
    <scope>NUCLEOTIDE SEQUENCE [LARGE SCALE GENOMIC DNA]</scope>
    <source>
        <strain evidence="2">CG23_combo_of_CG06-09_8_20_14_all_41_73</strain>
    </source>
</reference>
<accession>A0A2H0B079</accession>
<keyword evidence="1" id="KW-1133">Transmembrane helix</keyword>
<organism evidence="2 3">
    <name type="scientific">Candidatus Berkelbacteria bacterium CG23_combo_of_CG06-09_8_20_14_all_41_73</name>
    <dbReference type="NCBI Taxonomy" id="1974519"/>
    <lineage>
        <taxon>Bacteria</taxon>
        <taxon>Candidatus Berkelbacteria</taxon>
    </lineage>
</organism>
<keyword evidence="1" id="KW-0472">Membrane</keyword>
<dbReference type="EMBL" id="PCSO01000038">
    <property type="protein sequence ID" value="PIP51011.1"/>
    <property type="molecule type" value="Genomic_DNA"/>
</dbReference>
<dbReference type="SUPFAM" id="SSF82171">
    <property type="entry name" value="DPP6 N-terminal domain-like"/>
    <property type="match status" value="1"/>
</dbReference>
<dbReference type="AlphaFoldDB" id="A0A2H0B079"/>
<protein>
    <submittedName>
        <fullName evidence="2">Uncharacterized protein</fullName>
    </submittedName>
</protein>
<keyword evidence="1" id="KW-0812">Transmembrane</keyword>
<evidence type="ECO:0000256" key="1">
    <source>
        <dbReference type="SAM" id="Phobius"/>
    </source>
</evidence>
<sequence>MKSWLYIILFLLIIAFGFLGYYFFQPENKSEETSHGPCLSANEFADYPIDEKYAKEIGVPKMPLTISVRDKTTKKEKFSFQIENINPEHVHPLEIHKCGVYVIKMINFDPKKTKQEPGFKKELWVYRYDKGYDKILTFAEKDKLGVYHLFYNDNFRIDPTENYLVLEQSYLGQSDYALVIKDLKTKEDVFVLTLDDIKKINPEVQLGNFNLGKFIKDGKYLWGTLFVGASDTAYYRVELGTWKTEIFSPPPDIPSGAERSTSFAGYVVYADITSFTGIKEITKQIEEGARKEGKMKNLWIYNLFTKEKYKIASADPSWRFNLKWISDTELEYYLPSGEREVFNVEKR</sequence>
<evidence type="ECO:0000313" key="2">
    <source>
        <dbReference type="EMBL" id="PIP51011.1"/>
    </source>
</evidence>